<dbReference type="PANTHER" id="PTHR12677:SF59">
    <property type="entry name" value="GOLGI APPARATUS MEMBRANE PROTEIN TVP38-RELATED"/>
    <property type="match status" value="1"/>
</dbReference>
<evidence type="ECO:0000256" key="4">
    <source>
        <dbReference type="ARBA" id="ARBA00022989"/>
    </source>
</evidence>
<dbReference type="InterPro" id="IPR015414">
    <property type="entry name" value="TMEM64"/>
</dbReference>
<feature type="transmembrane region" description="Helical" evidence="6">
    <location>
        <begin position="189"/>
        <end position="206"/>
    </location>
</feature>
<dbReference type="Pfam" id="PF09335">
    <property type="entry name" value="VTT_dom"/>
    <property type="match status" value="1"/>
</dbReference>
<evidence type="ECO:0000259" key="7">
    <source>
        <dbReference type="Pfam" id="PF09335"/>
    </source>
</evidence>
<accession>A0ABW5RDW4</accession>
<dbReference type="RefSeq" id="WP_379930823.1">
    <property type="nucleotide sequence ID" value="NZ_JBHUMM010000043.1"/>
</dbReference>
<dbReference type="EMBL" id="JBHUMM010000043">
    <property type="protein sequence ID" value="MFD2673262.1"/>
    <property type="molecule type" value="Genomic_DNA"/>
</dbReference>
<feature type="transmembrane region" description="Helical" evidence="6">
    <location>
        <begin position="86"/>
        <end position="108"/>
    </location>
</feature>
<evidence type="ECO:0000256" key="1">
    <source>
        <dbReference type="ARBA" id="ARBA00004651"/>
    </source>
</evidence>
<evidence type="ECO:0000256" key="3">
    <source>
        <dbReference type="ARBA" id="ARBA00022692"/>
    </source>
</evidence>
<comment type="similarity">
    <text evidence="6">Belongs to the TVP38/TMEM64 family.</text>
</comment>
<evidence type="ECO:0000256" key="5">
    <source>
        <dbReference type="ARBA" id="ARBA00023136"/>
    </source>
</evidence>
<keyword evidence="5 6" id="KW-0472">Membrane</keyword>
<keyword evidence="3 6" id="KW-0812">Transmembrane</keyword>
<evidence type="ECO:0000256" key="2">
    <source>
        <dbReference type="ARBA" id="ARBA00022475"/>
    </source>
</evidence>
<feature type="domain" description="VTT" evidence="7">
    <location>
        <begin position="63"/>
        <end position="179"/>
    </location>
</feature>
<feature type="transmembrane region" description="Helical" evidence="6">
    <location>
        <begin position="36"/>
        <end position="54"/>
    </location>
</feature>
<comment type="subcellular location">
    <subcellularLocation>
        <location evidence="1 6">Cell membrane</location>
        <topology evidence="1 6">Multi-pass membrane protein</topology>
    </subcellularLocation>
</comment>
<comment type="caution">
    <text evidence="8">The sequence shown here is derived from an EMBL/GenBank/DDBJ whole genome shotgun (WGS) entry which is preliminary data.</text>
</comment>
<dbReference type="Proteomes" id="UP001597497">
    <property type="component" value="Unassembled WGS sequence"/>
</dbReference>
<name>A0ABW5RDW4_9BACL</name>
<gene>
    <name evidence="8" type="ORF">ACFSUC_16940</name>
</gene>
<evidence type="ECO:0000313" key="8">
    <source>
        <dbReference type="EMBL" id="MFD2673262.1"/>
    </source>
</evidence>
<keyword evidence="9" id="KW-1185">Reference proteome</keyword>
<evidence type="ECO:0000313" key="9">
    <source>
        <dbReference type="Proteomes" id="UP001597497"/>
    </source>
</evidence>
<evidence type="ECO:0000256" key="6">
    <source>
        <dbReference type="RuleBase" id="RU366058"/>
    </source>
</evidence>
<organism evidence="8 9">
    <name type="scientific">Marinicrinis sediminis</name>
    <dbReference type="NCBI Taxonomy" id="1652465"/>
    <lineage>
        <taxon>Bacteria</taxon>
        <taxon>Bacillati</taxon>
        <taxon>Bacillota</taxon>
        <taxon>Bacilli</taxon>
        <taxon>Bacillales</taxon>
        <taxon>Paenibacillaceae</taxon>
    </lineage>
</organism>
<keyword evidence="2 6" id="KW-1003">Cell membrane</keyword>
<sequence length="215" mass="23590">MKPKLSIVLKLGAVVGLIAGMIWFNQSYLELTPADIRTWILSFGWVAPLLYILLYTVRPLILFPASVLSLAGGLAFGALWGTVLTVIGATAGAIVSFFVARFMGKSLVKMEWKGSFSKIQHQLEKRGLLYVLLLRLIPLFPFDLISYIAGVSKIRFRAFLTGTFFGIIPGTFAYNFLGSSFADGDPGKIAIAAAVFLLALIIPLLFRKRLEGEIQ</sequence>
<proteinExistence type="inferred from homology"/>
<dbReference type="PANTHER" id="PTHR12677">
    <property type="entry name" value="GOLGI APPARATUS MEMBRANE PROTEIN TVP38-RELATED"/>
    <property type="match status" value="1"/>
</dbReference>
<protein>
    <recommendedName>
        <fullName evidence="6">TVP38/TMEM64 family membrane protein</fullName>
    </recommendedName>
</protein>
<feature type="transmembrane region" description="Helical" evidence="6">
    <location>
        <begin position="128"/>
        <end position="150"/>
    </location>
</feature>
<reference evidence="9" key="1">
    <citation type="journal article" date="2019" name="Int. J. Syst. Evol. Microbiol.">
        <title>The Global Catalogue of Microorganisms (GCM) 10K type strain sequencing project: providing services to taxonomists for standard genome sequencing and annotation.</title>
        <authorList>
            <consortium name="The Broad Institute Genomics Platform"/>
            <consortium name="The Broad Institute Genome Sequencing Center for Infectious Disease"/>
            <person name="Wu L."/>
            <person name="Ma J."/>
        </authorList>
    </citation>
    <scope>NUCLEOTIDE SEQUENCE [LARGE SCALE GENOMIC DNA]</scope>
    <source>
        <strain evidence="9">KCTC 33676</strain>
    </source>
</reference>
<feature type="transmembrane region" description="Helical" evidence="6">
    <location>
        <begin position="156"/>
        <end position="177"/>
    </location>
</feature>
<keyword evidence="4 6" id="KW-1133">Transmembrane helix</keyword>
<feature type="transmembrane region" description="Helical" evidence="6">
    <location>
        <begin position="7"/>
        <end position="24"/>
    </location>
</feature>
<dbReference type="InterPro" id="IPR032816">
    <property type="entry name" value="VTT_dom"/>
</dbReference>